<keyword evidence="3" id="KW-1185">Reference proteome</keyword>
<proteinExistence type="predicted"/>
<dbReference type="InterPro" id="IPR011044">
    <property type="entry name" value="Quino_amine_DH_bsu"/>
</dbReference>
<feature type="chain" id="PRO_5045297295" evidence="1">
    <location>
        <begin position="24"/>
        <end position="255"/>
    </location>
</feature>
<feature type="signal peptide" evidence="1">
    <location>
        <begin position="1"/>
        <end position="23"/>
    </location>
</feature>
<evidence type="ECO:0000256" key="1">
    <source>
        <dbReference type="SAM" id="SignalP"/>
    </source>
</evidence>
<dbReference type="PANTHER" id="PTHR31270:SF1">
    <property type="entry name" value="GLUTAMINYL-PEPTIDE CYCLOTRANSFERASE"/>
    <property type="match status" value="1"/>
</dbReference>
<protein>
    <submittedName>
        <fullName evidence="2">Glutaminyl-peptide cyclotransferase</fullName>
    </submittedName>
</protein>
<evidence type="ECO:0000313" key="3">
    <source>
        <dbReference type="Proteomes" id="UP001589858"/>
    </source>
</evidence>
<dbReference type="PANTHER" id="PTHR31270">
    <property type="entry name" value="GLUTAMINYL-PEPTIDE CYCLOTRANSFERASE"/>
    <property type="match status" value="1"/>
</dbReference>
<dbReference type="Proteomes" id="UP001589858">
    <property type="component" value="Unassembled WGS sequence"/>
</dbReference>
<sequence>MIRASAAVLALLLAPAAAAPAHAGIPVCSYRVEASFPHDPSAFTEGLFYANGLLYESTGREGASRIVVRKLEDPAPLTQAEIDPSLFGEGIIDWKEQILSLTWRGGQGFRWDRKTLKPIGSFHYEGEGWGMTRSGEVIYQSDGSASLRLRDPATMRQTGSLPVTADGKPVDNLNELEWIDGEIWANVWLTDRIARIDPASGQVKAWVDLSGLRRGDGASGMDAVLNGIAWDAKGKRIFVTGKNWFGIYQITPVCR</sequence>
<accession>A0ABV6S1Z7</accession>
<dbReference type="Pfam" id="PF05096">
    <property type="entry name" value="Glu_cyclase_2"/>
    <property type="match status" value="1"/>
</dbReference>
<dbReference type="SUPFAM" id="SSF50969">
    <property type="entry name" value="YVTN repeat-like/Quinoprotein amine dehydrogenase"/>
    <property type="match status" value="1"/>
</dbReference>
<dbReference type="EMBL" id="JBHLTM010000009">
    <property type="protein sequence ID" value="MFC0683261.1"/>
    <property type="molecule type" value="Genomic_DNA"/>
</dbReference>
<name>A0ABV6S1Z7_9SPHN</name>
<organism evidence="2 3">
    <name type="scientific">Novosphingobium clariflavum</name>
    <dbReference type="NCBI Taxonomy" id="2029884"/>
    <lineage>
        <taxon>Bacteria</taxon>
        <taxon>Pseudomonadati</taxon>
        <taxon>Pseudomonadota</taxon>
        <taxon>Alphaproteobacteria</taxon>
        <taxon>Sphingomonadales</taxon>
        <taxon>Sphingomonadaceae</taxon>
        <taxon>Novosphingobium</taxon>
    </lineage>
</organism>
<keyword evidence="1" id="KW-0732">Signal</keyword>
<gene>
    <name evidence="2" type="ORF">ACFFF8_01500</name>
</gene>
<evidence type="ECO:0000313" key="2">
    <source>
        <dbReference type="EMBL" id="MFC0683261.1"/>
    </source>
</evidence>
<comment type="caution">
    <text evidence="2">The sequence shown here is derived from an EMBL/GenBank/DDBJ whole genome shotgun (WGS) entry which is preliminary data.</text>
</comment>
<reference evidence="2 3" key="1">
    <citation type="submission" date="2024-09" db="EMBL/GenBank/DDBJ databases">
        <authorList>
            <person name="Sun Q."/>
            <person name="Mori K."/>
        </authorList>
    </citation>
    <scope>NUCLEOTIDE SEQUENCE [LARGE SCALE GENOMIC DNA]</scope>
    <source>
        <strain evidence="2 3">CICC 11035S</strain>
    </source>
</reference>
<dbReference type="InterPro" id="IPR007788">
    <property type="entry name" value="QCT"/>
</dbReference>
<dbReference type="RefSeq" id="WP_267220515.1">
    <property type="nucleotide sequence ID" value="NZ_JAPCWC010000007.1"/>
</dbReference>